<keyword evidence="3" id="KW-1185">Reference proteome</keyword>
<keyword evidence="1" id="KW-0175">Coiled coil</keyword>
<accession>A0A2T2N7V2</accession>
<evidence type="ECO:0000256" key="1">
    <source>
        <dbReference type="SAM" id="Coils"/>
    </source>
</evidence>
<gene>
    <name evidence="2" type="ORF">BS50DRAFT_651739</name>
</gene>
<evidence type="ECO:0000313" key="3">
    <source>
        <dbReference type="Proteomes" id="UP000240883"/>
    </source>
</evidence>
<organism evidence="2 3">
    <name type="scientific">Corynespora cassiicola Philippines</name>
    <dbReference type="NCBI Taxonomy" id="1448308"/>
    <lineage>
        <taxon>Eukaryota</taxon>
        <taxon>Fungi</taxon>
        <taxon>Dikarya</taxon>
        <taxon>Ascomycota</taxon>
        <taxon>Pezizomycotina</taxon>
        <taxon>Dothideomycetes</taxon>
        <taxon>Pleosporomycetidae</taxon>
        <taxon>Pleosporales</taxon>
        <taxon>Corynesporascaceae</taxon>
        <taxon>Corynespora</taxon>
    </lineage>
</organism>
<protein>
    <submittedName>
        <fullName evidence="2">Uncharacterized protein</fullName>
    </submittedName>
</protein>
<name>A0A2T2N7V2_CORCC</name>
<dbReference type="EMBL" id="KZ678144">
    <property type="protein sequence ID" value="PSN61517.1"/>
    <property type="molecule type" value="Genomic_DNA"/>
</dbReference>
<proteinExistence type="predicted"/>
<sequence length="303" mass="34822">MKKRSRVNEDDNDAATRSCNYNRGVGAIQGKGALRTTIRNLERKVADLEQVNTDRALGHARTVQRLKTDAEDAEEEILQLKNRIAQLDMSIYLIQSCIRVLSDKVLKFILSDSHTVIKIIDGDEMTEKGLLRIAEPDRYSMIEKIISCLEKEIQDFFMFEGTEPLVNIQKLIEEYIVKQRVNIEQLRTANAMMNNKYHGKVISGNLPRFEGEEKGKAHPLRLTNDRKPTSRVPQLAQLCPRETSMIRTDGCKDSKCEAIYMNQLGKYLRTHMWRGGLTIEEKAARKAYDDEKKQVMKEFLKTG</sequence>
<reference evidence="2 3" key="1">
    <citation type="journal article" date="2018" name="Front. Microbiol.">
        <title>Genome-Wide Analysis of Corynespora cassiicola Leaf Fall Disease Putative Effectors.</title>
        <authorList>
            <person name="Lopez D."/>
            <person name="Ribeiro S."/>
            <person name="Label P."/>
            <person name="Fumanal B."/>
            <person name="Venisse J.S."/>
            <person name="Kohler A."/>
            <person name="de Oliveira R.R."/>
            <person name="Labutti K."/>
            <person name="Lipzen A."/>
            <person name="Lail K."/>
            <person name="Bauer D."/>
            <person name="Ohm R.A."/>
            <person name="Barry K.W."/>
            <person name="Spatafora J."/>
            <person name="Grigoriev I.V."/>
            <person name="Martin F.M."/>
            <person name="Pujade-Renaud V."/>
        </authorList>
    </citation>
    <scope>NUCLEOTIDE SEQUENCE [LARGE SCALE GENOMIC DNA]</scope>
    <source>
        <strain evidence="2 3">Philippines</strain>
    </source>
</reference>
<evidence type="ECO:0000313" key="2">
    <source>
        <dbReference type="EMBL" id="PSN61517.1"/>
    </source>
</evidence>
<dbReference type="AlphaFoldDB" id="A0A2T2N7V2"/>
<feature type="coiled-coil region" evidence="1">
    <location>
        <begin position="31"/>
        <end position="90"/>
    </location>
</feature>
<dbReference type="Proteomes" id="UP000240883">
    <property type="component" value="Unassembled WGS sequence"/>
</dbReference>